<sequence length="61" mass="7014">MITETRNEWGFPIVPAEKFQSAKAYAAGAKERNKPVCTCLTCRQIEMLPSVQRLTQNWRSK</sequence>
<evidence type="ECO:0000313" key="1">
    <source>
        <dbReference type="EMBL" id="SNT33475.1"/>
    </source>
</evidence>
<reference evidence="1 2" key="1">
    <citation type="submission" date="2017-06" db="EMBL/GenBank/DDBJ databases">
        <authorList>
            <person name="Kim H.J."/>
            <person name="Triplett B.A."/>
        </authorList>
    </citation>
    <scope>NUCLEOTIDE SEQUENCE [LARGE SCALE GENOMIC DNA]</scope>
    <source>
        <strain evidence="1 2">U15</strain>
    </source>
</reference>
<evidence type="ECO:0000313" key="2">
    <source>
        <dbReference type="Proteomes" id="UP000198284"/>
    </source>
</evidence>
<dbReference type="AlphaFoldDB" id="A0A239LSX9"/>
<dbReference type="EMBL" id="FZOT01000026">
    <property type="protein sequence ID" value="SNT33475.1"/>
    <property type="molecule type" value="Genomic_DNA"/>
</dbReference>
<accession>A0A239LSX9</accession>
<gene>
    <name evidence="1" type="ORF">SAMN06265795_12625</name>
</gene>
<keyword evidence="2" id="KW-1185">Reference proteome</keyword>
<dbReference type="RefSeq" id="WP_245845194.1">
    <property type="nucleotide sequence ID" value="NZ_FZOT01000026.1"/>
</dbReference>
<name>A0A239LSX9_9BURK</name>
<protein>
    <submittedName>
        <fullName evidence="1">Uncharacterized protein</fullName>
    </submittedName>
</protein>
<dbReference type="Proteomes" id="UP000198284">
    <property type="component" value="Unassembled WGS sequence"/>
</dbReference>
<proteinExistence type="predicted"/>
<organism evidence="1 2">
    <name type="scientific">Noviherbaspirillum humi</name>
    <dbReference type="NCBI Taxonomy" id="1688639"/>
    <lineage>
        <taxon>Bacteria</taxon>
        <taxon>Pseudomonadati</taxon>
        <taxon>Pseudomonadota</taxon>
        <taxon>Betaproteobacteria</taxon>
        <taxon>Burkholderiales</taxon>
        <taxon>Oxalobacteraceae</taxon>
        <taxon>Noviherbaspirillum</taxon>
    </lineage>
</organism>